<accession>A0A835FUL7</accession>
<evidence type="ECO:0000313" key="5">
    <source>
        <dbReference type="Proteomes" id="UP000636709"/>
    </source>
</evidence>
<proteinExistence type="inferred from homology"/>
<dbReference type="AlphaFoldDB" id="A0A835FUL7"/>
<evidence type="ECO:0000313" key="4">
    <source>
        <dbReference type="EMBL" id="KAF8779092.1"/>
    </source>
</evidence>
<dbReference type="EMBL" id="JACEFO010000187">
    <property type="protein sequence ID" value="KAF8779092.1"/>
    <property type="molecule type" value="Genomic_DNA"/>
</dbReference>
<evidence type="ECO:0000256" key="3">
    <source>
        <dbReference type="ARBA" id="ARBA00023315"/>
    </source>
</evidence>
<dbReference type="SUPFAM" id="SSF52777">
    <property type="entry name" value="CoA-dependent acyltransferases"/>
    <property type="match status" value="1"/>
</dbReference>
<dbReference type="Pfam" id="PF02458">
    <property type="entry name" value="Transferase"/>
    <property type="match status" value="1"/>
</dbReference>
<evidence type="ECO:0000256" key="1">
    <source>
        <dbReference type="ARBA" id="ARBA00009861"/>
    </source>
</evidence>
<dbReference type="Gene3D" id="3.30.559.10">
    <property type="entry name" value="Chloramphenicol acetyltransferase-like domain"/>
    <property type="match status" value="2"/>
</dbReference>
<gene>
    <name evidence="4" type="ORF">HU200_003061</name>
</gene>
<sequence>MDSKHMQLIESSFVAPSEATPMKGLWLSPLDLVQAKRGHTPTIGFYRSNDAVAADFFDVARLKHALAKALVAFYPLAGRLGVDNNDGRVEISCNAEGALFVAARCDDFTVDDFVDFKPSPELRKLFVPRIEPSSIMMAIQVTFLKCGGVALGVSFHHAAIDGISAFHFLRTWASICRDGEDRAAMEIELPCHDRTLLRPRSPPAVHPNTLSVFCPNLTVHEPSGPNASEVFTITKDQLASLKRLCGGVSTFCAVSALVWRCACVARRIPPDAEARVVISANIRRSLRPPLPSTYFGNAIISLTATATTRDVASETMVSVAARVKGAVVRMDDEVVRSAIDYFELADETEDDLPPMIPRGRGVLPVTELRIVSWLGMPWHGADFGWGKPRVMGLAESNHGGFVHLVDDVPAENGGSGGVRVFACMEAANIMEFERLLYANLECLAG</sequence>
<protein>
    <submittedName>
        <fullName evidence="4">Uncharacterized protein</fullName>
    </submittedName>
</protein>
<comment type="caution">
    <text evidence="4">The sequence shown here is derived from an EMBL/GenBank/DDBJ whole genome shotgun (WGS) entry which is preliminary data.</text>
</comment>
<dbReference type="OrthoDB" id="610638at2759"/>
<keyword evidence="2" id="KW-0808">Transferase</keyword>
<dbReference type="InterPro" id="IPR050317">
    <property type="entry name" value="Plant_Fungal_Acyltransferase"/>
</dbReference>
<reference evidence="4" key="1">
    <citation type="submission" date="2020-07" db="EMBL/GenBank/DDBJ databases">
        <title>Genome sequence and genetic diversity analysis of an under-domesticated orphan crop, white fonio (Digitaria exilis).</title>
        <authorList>
            <person name="Bennetzen J.L."/>
            <person name="Chen S."/>
            <person name="Ma X."/>
            <person name="Wang X."/>
            <person name="Yssel A.E.J."/>
            <person name="Chaluvadi S.R."/>
            <person name="Johnson M."/>
            <person name="Gangashetty P."/>
            <person name="Hamidou F."/>
            <person name="Sanogo M.D."/>
            <person name="Zwaenepoel A."/>
            <person name="Wallace J."/>
            <person name="Van De Peer Y."/>
            <person name="Van Deynze A."/>
        </authorList>
    </citation>
    <scope>NUCLEOTIDE SEQUENCE</scope>
    <source>
        <tissue evidence="4">Leaves</tissue>
    </source>
</reference>
<evidence type="ECO:0000256" key="2">
    <source>
        <dbReference type="ARBA" id="ARBA00022679"/>
    </source>
</evidence>
<dbReference type="PANTHER" id="PTHR31642">
    <property type="entry name" value="TRICHOTHECENE 3-O-ACETYLTRANSFERASE"/>
    <property type="match status" value="1"/>
</dbReference>
<name>A0A835FUL7_9POAL</name>
<keyword evidence="3" id="KW-0012">Acyltransferase</keyword>
<dbReference type="GO" id="GO:0016747">
    <property type="term" value="F:acyltransferase activity, transferring groups other than amino-acyl groups"/>
    <property type="evidence" value="ECO:0007669"/>
    <property type="project" value="TreeGrafter"/>
</dbReference>
<dbReference type="InterPro" id="IPR023213">
    <property type="entry name" value="CAT-like_dom_sf"/>
</dbReference>
<keyword evidence="5" id="KW-1185">Reference proteome</keyword>
<comment type="similarity">
    <text evidence="1">Belongs to the plant acyltransferase family.</text>
</comment>
<dbReference type="PANTHER" id="PTHR31642:SF16">
    <property type="entry name" value="OS08G0543400 PROTEIN"/>
    <property type="match status" value="1"/>
</dbReference>
<organism evidence="4 5">
    <name type="scientific">Digitaria exilis</name>
    <dbReference type="NCBI Taxonomy" id="1010633"/>
    <lineage>
        <taxon>Eukaryota</taxon>
        <taxon>Viridiplantae</taxon>
        <taxon>Streptophyta</taxon>
        <taxon>Embryophyta</taxon>
        <taxon>Tracheophyta</taxon>
        <taxon>Spermatophyta</taxon>
        <taxon>Magnoliopsida</taxon>
        <taxon>Liliopsida</taxon>
        <taxon>Poales</taxon>
        <taxon>Poaceae</taxon>
        <taxon>PACMAD clade</taxon>
        <taxon>Panicoideae</taxon>
        <taxon>Panicodae</taxon>
        <taxon>Paniceae</taxon>
        <taxon>Anthephorinae</taxon>
        <taxon>Digitaria</taxon>
    </lineage>
</organism>
<dbReference type="Proteomes" id="UP000636709">
    <property type="component" value="Unassembled WGS sequence"/>
</dbReference>